<evidence type="ECO:0000256" key="1">
    <source>
        <dbReference type="SAM" id="MobiDB-lite"/>
    </source>
</evidence>
<reference evidence="5" key="1">
    <citation type="journal article" date="2015" name="Genome Announc.">
        <title>Draft genome sequence of the cellulolytic fungus Chaetomium globosum.</title>
        <authorList>
            <person name="Cuomo C.A."/>
            <person name="Untereiner W.A."/>
            <person name="Ma L.-J."/>
            <person name="Grabherr M."/>
            <person name="Birren B.W."/>
        </authorList>
    </citation>
    <scope>NUCLEOTIDE SEQUENCE [LARGE SCALE GENOMIC DNA]</scope>
    <source>
        <strain evidence="5">ATCC 6205 / CBS 148.51 / DSM 1962 / NBRC 6347 / NRRL 1970</strain>
    </source>
</reference>
<dbReference type="InterPro" id="IPR001214">
    <property type="entry name" value="SET_dom"/>
</dbReference>
<keyword evidence="5" id="KW-1185">Reference proteome</keyword>
<dbReference type="Proteomes" id="UP000001056">
    <property type="component" value="Unassembled WGS sequence"/>
</dbReference>
<dbReference type="SUPFAM" id="SSF82199">
    <property type="entry name" value="SET domain"/>
    <property type="match status" value="1"/>
</dbReference>
<dbReference type="InParanoid" id="Q2GR22"/>
<proteinExistence type="predicted"/>
<organism evidence="4 5">
    <name type="scientific">Chaetomium globosum (strain ATCC 6205 / CBS 148.51 / DSM 1962 / NBRC 6347 / NRRL 1970)</name>
    <name type="common">Soil fungus</name>
    <dbReference type="NCBI Taxonomy" id="306901"/>
    <lineage>
        <taxon>Eukaryota</taxon>
        <taxon>Fungi</taxon>
        <taxon>Dikarya</taxon>
        <taxon>Ascomycota</taxon>
        <taxon>Pezizomycotina</taxon>
        <taxon>Sordariomycetes</taxon>
        <taxon>Sordariomycetidae</taxon>
        <taxon>Sordariales</taxon>
        <taxon>Chaetomiaceae</taxon>
        <taxon>Chaetomium</taxon>
    </lineage>
</organism>
<dbReference type="OrthoDB" id="438641at2759"/>
<dbReference type="eggNOG" id="KOG2084">
    <property type="taxonomic scope" value="Eukaryota"/>
</dbReference>
<dbReference type="PROSITE" id="PS50280">
    <property type="entry name" value="SET"/>
    <property type="match status" value="1"/>
</dbReference>
<dbReference type="Gene3D" id="2.170.270.10">
    <property type="entry name" value="SET domain"/>
    <property type="match status" value="1"/>
</dbReference>
<dbReference type="InterPro" id="IPR046341">
    <property type="entry name" value="SET_dom_sf"/>
</dbReference>
<dbReference type="AlphaFoldDB" id="Q2GR22"/>
<feature type="signal peptide" evidence="2">
    <location>
        <begin position="1"/>
        <end position="33"/>
    </location>
</feature>
<dbReference type="PANTHER" id="PTHR47332">
    <property type="entry name" value="SET DOMAIN-CONTAINING PROTEIN 5"/>
    <property type="match status" value="1"/>
</dbReference>
<dbReference type="GeneID" id="4396983"/>
<accession>Q2GR22</accession>
<dbReference type="InterPro" id="IPR053185">
    <property type="entry name" value="SET_domain_protein"/>
</dbReference>
<dbReference type="OMA" id="YWRYIND"/>
<dbReference type="EMBL" id="CH408035">
    <property type="protein sequence ID" value="EAQ83178.1"/>
    <property type="molecule type" value="Genomic_DNA"/>
</dbReference>
<dbReference type="PANTHER" id="PTHR47332:SF6">
    <property type="entry name" value="SET DOMAIN-CONTAINING PROTEIN"/>
    <property type="match status" value="1"/>
</dbReference>
<dbReference type="CDD" id="cd20071">
    <property type="entry name" value="SET_SMYD"/>
    <property type="match status" value="1"/>
</dbReference>
<feature type="domain" description="SET" evidence="3">
    <location>
        <begin position="149"/>
        <end position="296"/>
    </location>
</feature>
<feature type="region of interest" description="Disordered" evidence="1">
    <location>
        <begin position="124"/>
        <end position="150"/>
    </location>
</feature>
<evidence type="ECO:0000259" key="3">
    <source>
        <dbReference type="PROSITE" id="PS50280"/>
    </source>
</evidence>
<sequence length="307" mass="34882">MVVSMRSWRNQRGSRIRILLLLALFIHFRPLGALKQKPMRDWTVCSWDAYVGPLVLQSQERACPLTNDWSLWSHQPICPGPVGDDYNSEPFSPDCVFTLTTFRGNQGISLITTPQLAANLADKLDDSRVSPSSRSQLTNTGQVQRDGEAPYEVREIPGRGKGVLAKRKYREHKTVMVGFPVLMVRLDFINEDRYGTRQKQYMMQASVRQLPPEQRESIQALARSTGGEPILDALRTNGFGVEIDGVQHLALFIDGSRVNHNCRPNSYWRYINDEMAMEVVALRDIQPGQEVAHSCKSRLQPMDNLRE</sequence>
<evidence type="ECO:0000256" key="2">
    <source>
        <dbReference type="SAM" id="SignalP"/>
    </source>
</evidence>
<evidence type="ECO:0000313" key="4">
    <source>
        <dbReference type="EMBL" id="EAQ83178.1"/>
    </source>
</evidence>
<gene>
    <name evidence="4" type="ORF">CHGG_09582</name>
</gene>
<dbReference type="HOGENOM" id="CLU_1104957_0_0_1"/>
<dbReference type="VEuPathDB" id="FungiDB:CHGG_09582"/>
<evidence type="ECO:0000313" key="5">
    <source>
        <dbReference type="Proteomes" id="UP000001056"/>
    </source>
</evidence>
<dbReference type="RefSeq" id="XP_001227509.1">
    <property type="nucleotide sequence ID" value="XM_001227508.1"/>
</dbReference>
<dbReference type="STRING" id="306901.Q2GR22"/>
<keyword evidence="2" id="KW-0732">Signal</keyword>
<protein>
    <recommendedName>
        <fullName evidence="3">SET domain-containing protein</fullName>
    </recommendedName>
</protein>
<dbReference type="SMART" id="SM00317">
    <property type="entry name" value="SET"/>
    <property type="match status" value="1"/>
</dbReference>
<dbReference type="Pfam" id="PF00856">
    <property type="entry name" value="SET"/>
    <property type="match status" value="1"/>
</dbReference>
<feature type="compositionally biased region" description="Polar residues" evidence="1">
    <location>
        <begin position="129"/>
        <end position="143"/>
    </location>
</feature>
<feature type="chain" id="PRO_5004208093" description="SET domain-containing protein" evidence="2">
    <location>
        <begin position="34"/>
        <end position="307"/>
    </location>
</feature>
<name>Q2GR22_CHAGB</name>